<protein>
    <recommendedName>
        <fullName evidence="11">Potassium transport protein</fullName>
    </recommendedName>
</protein>
<dbReference type="EMBL" id="NHTK01006080">
    <property type="protein sequence ID" value="PPQ64912.1"/>
    <property type="molecule type" value="Genomic_DNA"/>
</dbReference>
<evidence type="ECO:0000256" key="8">
    <source>
        <dbReference type="SAM" id="Phobius"/>
    </source>
</evidence>
<evidence type="ECO:0000256" key="7">
    <source>
        <dbReference type="SAM" id="MobiDB-lite"/>
    </source>
</evidence>
<dbReference type="FunCoup" id="A0A409VF88">
    <property type="interactions" value="61"/>
</dbReference>
<organism evidence="9 10">
    <name type="scientific">Panaeolus cyanescens</name>
    <dbReference type="NCBI Taxonomy" id="181874"/>
    <lineage>
        <taxon>Eukaryota</taxon>
        <taxon>Fungi</taxon>
        <taxon>Dikarya</taxon>
        <taxon>Basidiomycota</taxon>
        <taxon>Agaricomycotina</taxon>
        <taxon>Agaricomycetes</taxon>
        <taxon>Agaricomycetidae</taxon>
        <taxon>Agaricales</taxon>
        <taxon>Agaricineae</taxon>
        <taxon>Galeropsidaceae</taxon>
        <taxon>Panaeolus</taxon>
    </lineage>
</organism>
<comment type="subcellular location">
    <subcellularLocation>
        <location evidence="1">Membrane</location>
        <topology evidence="1">Multi-pass membrane protein</topology>
    </subcellularLocation>
</comment>
<comment type="caution">
    <text evidence="9">The sequence shown here is derived from an EMBL/GenBank/DDBJ whole genome shotgun (WGS) entry which is preliminary data.</text>
</comment>
<dbReference type="OrthoDB" id="9999863at2759"/>
<accession>A0A409VF88</accession>
<sequence length="818" mass="91590">MDQEKTPNTLENGLNSNTSSGRHHLSKNLSKGWRLFARFLDFVERETTFFRLHLAAFTFIPLFFSGIFFASNGRFRISYLDSMFLCYSAMTVTGLSTVNLSTLTPWQQVILYFLMIIGDITMISWVMVLVRKRFFRTHCEYTVAYRKKRSQSRSRSTIFHTISSPIQAFRAREAAPRQDHTLKDNKLANPDLNVIGPTPGGTLVNDDFLVASPTAEEVRRSLESADLITDAQVFSSSPKTATTALSPVDTDLPTRSPPVVGFAMSTSMSRSSARYPPVSRRTRIPTRGATILHHQHSPYPAGTPGVPDASDRKYKDFGGYPGPVHIMNAAVRIAVPHLYRKVERKMTVPATMTLEESAHPWLKFSGLVVGRNSDFHTESLSDEQLENVGGAEYRALRLLSYAVPAYFILCQLLTLIVFLPWLTLNESYDGVFTAQPLLVSKPWFAFFQVMGAYTGGGLSLVDQGMLPFQNAYLMIVALIFVILAGNHALPIFFRFAIWVGHKMLPEDSEHQIALSFLLEHPRRCFLYLFPSHQTWFLLICLVIFSIIEWVAFLVLNIGIPAYESMPTGPRVLAGLFQGLAARASGFSIVPLASLAPALQFLYVVMMYIAVYPVAISIRSTNTYEERSLGVFEAPPDDEDEEPDDIKRLKTRRERVGRYVGWHMRRQMSIDIWWLVWGVFLVAIIERRNLLDESKKWFDLFRVLFELVSAFGGIGLSLGFPSDNFSFVGAMSPLSKLVVIVIMVRGRHRGLPVAVDRAVLLPNELITHQNVPNIGNPPPPNAPTNLASTPTAAEGPSSEAPNGWRSGYTPALPKLVVDP</sequence>
<dbReference type="InParanoid" id="A0A409VF88"/>
<feature type="transmembrane region" description="Helical" evidence="8">
    <location>
        <begin position="724"/>
        <end position="743"/>
    </location>
</feature>
<dbReference type="GO" id="GO:1990573">
    <property type="term" value="P:potassium ion import across plasma membrane"/>
    <property type="evidence" value="ECO:0007669"/>
    <property type="project" value="TreeGrafter"/>
</dbReference>
<dbReference type="Pfam" id="PF02386">
    <property type="entry name" value="TrkH"/>
    <property type="match status" value="1"/>
</dbReference>
<feature type="transmembrane region" description="Helical" evidence="8">
    <location>
        <begin position="443"/>
        <end position="461"/>
    </location>
</feature>
<dbReference type="Proteomes" id="UP000284842">
    <property type="component" value="Unassembled WGS sequence"/>
</dbReference>
<keyword evidence="3 8" id="KW-0812">Transmembrane</keyword>
<proteinExistence type="predicted"/>
<evidence type="ECO:0000256" key="3">
    <source>
        <dbReference type="ARBA" id="ARBA00022692"/>
    </source>
</evidence>
<dbReference type="InterPro" id="IPR003445">
    <property type="entry name" value="Cat_transpt"/>
</dbReference>
<evidence type="ECO:0000256" key="4">
    <source>
        <dbReference type="ARBA" id="ARBA00022989"/>
    </source>
</evidence>
<dbReference type="PANTHER" id="PTHR31064:SF30">
    <property type="entry name" value="HIGH-AFFINITY POTASSIUM TRANSPORT PROTEIN-RELATED"/>
    <property type="match status" value="1"/>
</dbReference>
<feature type="transmembrane region" description="Helical" evidence="8">
    <location>
        <begin position="109"/>
        <end position="130"/>
    </location>
</feature>
<evidence type="ECO:0000313" key="9">
    <source>
        <dbReference type="EMBL" id="PPQ64912.1"/>
    </source>
</evidence>
<feature type="region of interest" description="Disordered" evidence="7">
    <location>
        <begin position="1"/>
        <end position="24"/>
    </location>
</feature>
<gene>
    <name evidence="9" type="ORF">CVT24_008252</name>
</gene>
<feature type="transmembrane region" description="Helical" evidence="8">
    <location>
        <begin position="49"/>
        <end position="70"/>
    </location>
</feature>
<name>A0A409VF88_9AGAR</name>
<dbReference type="InterPro" id="IPR051143">
    <property type="entry name" value="TrkH_K-transport"/>
</dbReference>
<evidence type="ECO:0008006" key="11">
    <source>
        <dbReference type="Google" id="ProtNLM"/>
    </source>
</evidence>
<evidence type="ECO:0000256" key="1">
    <source>
        <dbReference type="ARBA" id="ARBA00004141"/>
    </source>
</evidence>
<dbReference type="STRING" id="181874.A0A409VF88"/>
<keyword evidence="5" id="KW-0406">Ion transport</keyword>
<dbReference type="PANTHER" id="PTHR31064">
    <property type="entry name" value="POTASSIUM TRANSPORT PROTEIN DDB_G0292412-RELATED"/>
    <property type="match status" value="1"/>
</dbReference>
<keyword evidence="6 8" id="KW-0472">Membrane</keyword>
<feature type="transmembrane region" description="Helical" evidence="8">
    <location>
        <begin position="535"/>
        <end position="559"/>
    </location>
</feature>
<keyword evidence="10" id="KW-1185">Reference proteome</keyword>
<feature type="transmembrane region" description="Helical" evidence="8">
    <location>
        <begin position="667"/>
        <end position="684"/>
    </location>
</feature>
<dbReference type="GO" id="GO:0140107">
    <property type="term" value="F:high-affinity potassium ion transmembrane transporter activity"/>
    <property type="evidence" value="ECO:0007669"/>
    <property type="project" value="TreeGrafter"/>
</dbReference>
<feature type="compositionally biased region" description="Polar residues" evidence="7">
    <location>
        <begin position="1"/>
        <end position="20"/>
    </location>
</feature>
<keyword evidence="4 8" id="KW-1133">Transmembrane helix</keyword>
<keyword evidence="2" id="KW-0813">Transport</keyword>
<dbReference type="AlphaFoldDB" id="A0A409VF88"/>
<evidence type="ECO:0000256" key="5">
    <source>
        <dbReference type="ARBA" id="ARBA00023065"/>
    </source>
</evidence>
<feature type="transmembrane region" description="Helical" evidence="8">
    <location>
        <begin position="473"/>
        <end position="497"/>
    </location>
</feature>
<reference evidence="9 10" key="1">
    <citation type="journal article" date="2018" name="Evol. Lett.">
        <title>Horizontal gene cluster transfer increased hallucinogenic mushroom diversity.</title>
        <authorList>
            <person name="Reynolds H.T."/>
            <person name="Vijayakumar V."/>
            <person name="Gluck-Thaler E."/>
            <person name="Korotkin H.B."/>
            <person name="Matheny P.B."/>
            <person name="Slot J.C."/>
        </authorList>
    </citation>
    <scope>NUCLEOTIDE SEQUENCE [LARGE SCALE GENOMIC DNA]</scope>
    <source>
        <strain evidence="9 10">2629</strain>
    </source>
</reference>
<evidence type="ECO:0000313" key="10">
    <source>
        <dbReference type="Proteomes" id="UP000284842"/>
    </source>
</evidence>
<feature type="transmembrane region" description="Helical" evidence="8">
    <location>
        <begin position="82"/>
        <end position="103"/>
    </location>
</feature>
<dbReference type="GO" id="GO:0030007">
    <property type="term" value="P:intracellular potassium ion homeostasis"/>
    <property type="evidence" value="ECO:0007669"/>
    <property type="project" value="TreeGrafter"/>
</dbReference>
<feature type="transmembrane region" description="Helical" evidence="8">
    <location>
        <begin position="598"/>
        <end position="617"/>
    </location>
</feature>
<evidence type="ECO:0000256" key="6">
    <source>
        <dbReference type="ARBA" id="ARBA00023136"/>
    </source>
</evidence>
<feature type="transmembrane region" description="Helical" evidence="8">
    <location>
        <begin position="403"/>
        <end position="423"/>
    </location>
</feature>
<feature type="compositionally biased region" description="Low complexity" evidence="7">
    <location>
        <begin position="782"/>
        <end position="792"/>
    </location>
</feature>
<feature type="region of interest" description="Disordered" evidence="7">
    <location>
        <begin position="769"/>
        <end position="818"/>
    </location>
</feature>
<dbReference type="GO" id="GO:0005886">
    <property type="term" value="C:plasma membrane"/>
    <property type="evidence" value="ECO:0007669"/>
    <property type="project" value="TreeGrafter"/>
</dbReference>
<evidence type="ECO:0000256" key="2">
    <source>
        <dbReference type="ARBA" id="ARBA00022448"/>
    </source>
</evidence>